<dbReference type="AlphaFoldDB" id="A0A1I0R2I5"/>
<dbReference type="Proteomes" id="UP000199701">
    <property type="component" value="Unassembled WGS sequence"/>
</dbReference>
<feature type="region of interest" description="Disordered" evidence="1">
    <location>
        <begin position="117"/>
        <end position="158"/>
    </location>
</feature>
<sequence length="158" mass="16400">MIESISMNNSSTLNVSTSTANAVQKSAQQKNAQAVVAPPTIGGTSTIDQTVSESSQGDILELSKKGVTQSKSAVQQAAASVVSGDSSETQNLSQYTAAELTKMVTAGTITQAEMNTELADRTKKAAEQTIVNEQTGENEQTNADGQASENTQISAVKE</sequence>
<dbReference type="EMBL" id="FOJI01000011">
    <property type="protein sequence ID" value="SEW34583.1"/>
    <property type="molecule type" value="Genomic_DNA"/>
</dbReference>
<proteinExistence type="predicted"/>
<feature type="compositionally biased region" description="Low complexity" evidence="1">
    <location>
        <begin position="1"/>
        <end position="19"/>
    </location>
</feature>
<keyword evidence="3" id="KW-1185">Reference proteome</keyword>
<accession>A0A1I0R2I5</accession>
<reference evidence="2 3" key="1">
    <citation type="submission" date="2016-10" db="EMBL/GenBank/DDBJ databases">
        <authorList>
            <person name="de Groot N.N."/>
        </authorList>
    </citation>
    <scope>NUCLEOTIDE SEQUENCE [LARGE SCALE GENOMIC DNA]</scope>
    <source>
        <strain evidence="2 3">DSM 9179</strain>
    </source>
</reference>
<feature type="compositionally biased region" description="Polar residues" evidence="1">
    <location>
        <begin position="20"/>
        <end position="32"/>
    </location>
</feature>
<feature type="compositionally biased region" description="Polar residues" evidence="1">
    <location>
        <begin position="129"/>
        <end position="158"/>
    </location>
</feature>
<feature type="region of interest" description="Disordered" evidence="1">
    <location>
        <begin position="1"/>
        <end position="59"/>
    </location>
</feature>
<feature type="compositionally biased region" description="Polar residues" evidence="1">
    <location>
        <begin position="42"/>
        <end position="57"/>
    </location>
</feature>
<dbReference type="RefSeq" id="WP_092455124.1">
    <property type="nucleotide sequence ID" value="NZ_FOJI01000011.1"/>
</dbReference>
<evidence type="ECO:0000313" key="3">
    <source>
        <dbReference type="Proteomes" id="UP000199701"/>
    </source>
</evidence>
<evidence type="ECO:0000256" key="1">
    <source>
        <dbReference type="SAM" id="MobiDB-lite"/>
    </source>
</evidence>
<protein>
    <submittedName>
        <fullName evidence="2">Uncharacterized protein</fullName>
    </submittedName>
</protein>
<gene>
    <name evidence="2" type="ORF">SAMN05421659_11186</name>
</gene>
<name>A0A1I0R2I5_9FIRM</name>
<organism evidence="2 3">
    <name type="scientific">[Clostridium] fimetarium</name>
    <dbReference type="NCBI Taxonomy" id="99656"/>
    <lineage>
        <taxon>Bacteria</taxon>
        <taxon>Bacillati</taxon>
        <taxon>Bacillota</taxon>
        <taxon>Clostridia</taxon>
        <taxon>Lachnospirales</taxon>
        <taxon>Lachnospiraceae</taxon>
    </lineage>
</organism>
<dbReference type="STRING" id="99656.SAMN05421659_11186"/>
<evidence type="ECO:0000313" key="2">
    <source>
        <dbReference type="EMBL" id="SEW34583.1"/>
    </source>
</evidence>